<reference evidence="7 8" key="1">
    <citation type="submission" date="2019-03" db="EMBL/GenBank/DDBJ databases">
        <title>Genomic Encyclopedia of Type Strains, Phase IV (KMG-IV): sequencing the most valuable type-strain genomes for metagenomic binning, comparative biology and taxonomic classification.</title>
        <authorList>
            <person name="Goeker M."/>
        </authorList>
    </citation>
    <scope>NUCLEOTIDE SEQUENCE [LARGE SCALE GENOMIC DNA]</scope>
    <source>
        <strain evidence="7 8">DSM 24830</strain>
    </source>
</reference>
<evidence type="ECO:0000256" key="4">
    <source>
        <dbReference type="ARBA" id="ARBA00023163"/>
    </source>
</evidence>
<dbReference type="PANTHER" id="PTHR30154:SF0">
    <property type="entry name" value="LEUCINE-RESPONSIVE REGULATORY PROTEIN"/>
    <property type="match status" value="1"/>
</dbReference>
<dbReference type="OrthoDB" id="8590699at2"/>
<sequence>MAIETDEIKNLDRIDRRILQEMQNNGRISYVDLGKLVGLSTSPCLERVRRLEKQGYIKSYTANLNADLLGSGLLVFVEINLTYRKADVFSEFKQAVAKWPQIQECHLVSGDFDYLLKIRIENIAIYRQLLGDILHTLPDVRESKTMVVMETAAETSKIDLQA</sequence>
<gene>
    <name evidence="7" type="ORF">EV695_0757</name>
</gene>
<dbReference type="InterPro" id="IPR011991">
    <property type="entry name" value="ArsR-like_HTH"/>
</dbReference>
<feature type="domain" description="HTH asnC-type" evidence="6">
    <location>
        <begin position="11"/>
        <end position="72"/>
    </location>
</feature>
<evidence type="ECO:0000256" key="1">
    <source>
        <dbReference type="ARBA" id="ARBA00023015"/>
    </source>
</evidence>
<dbReference type="FunFam" id="1.10.10.10:FF:000186">
    <property type="entry name" value="AsnC family transcriptional regulator"/>
    <property type="match status" value="1"/>
</dbReference>
<dbReference type="GO" id="GO:0006524">
    <property type="term" value="P:alanine catabolic process"/>
    <property type="evidence" value="ECO:0007669"/>
    <property type="project" value="TreeGrafter"/>
</dbReference>
<dbReference type="InterPro" id="IPR019887">
    <property type="entry name" value="Tscrpt_reg_AsnC/Lrp_C"/>
</dbReference>
<dbReference type="Pfam" id="PF01037">
    <property type="entry name" value="AsnC_trans_reg"/>
    <property type="match status" value="1"/>
</dbReference>
<dbReference type="InterPro" id="IPR019888">
    <property type="entry name" value="Tscrpt_reg_AsnC-like"/>
</dbReference>
<evidence type="ECO:0000259" key="6">
    <source>
        <dbReference type="PROSITE" id="PS50956"/>
    </source>
</evidence>
<evidence type="ECO:0000256" key="3">
    <source>
        <dbReference type="ARBA" id="ARBA00023159"/>
    </source>
</evidence>
<comment type="caution">
    <text evidence="7">The sequence shown here is derived from an EMBL/GenBank/DDBJ whole genome shotgun (WGS) entry which is preliminary data.</text>
</comment>
<dbReference type="EMBL" id="SMFQ01000002">
    <property type="protein sequence ID" value="TCJ88897.1"/>
    <property type="molecule type" value="Genomic_DNA"/>
</dbReference>
<evidence type="ECO:0000313" key="8">
    <source>
        <dbReference type="Proteomes" id="UP000294887"/>
    </source>
</evidence>
<dbReference type="Gene3D" id="3.30.70.920">
    <property type="match status" value="1"/>
</dbReference>
<name>A0A4R1F3R3_9GAMM</name>
<dbReference type="CDD" id="cd00090">
    <property type="entry name" value="HTH_ARSR"/>
    <property type="match status" value="1"/>
</dbReference>
<dbReference type="InterPro" id="IPR036388">
    <property type="entry name" value="WH-like_DNA-bd_sf"/>
</dbReference>
<protein>
    <recommendedName>
        <fullName evidence="5">Leucine-responsive regulatory protein</fullName>
    </recommendedName>
</protein>
<evidence type="ECO:0000256" key="5">
    <source>
        <dbReference type="ARBA" id="ARBA00039227"/>
    </source>
</evidence>
<keyword evidence="4" id="KW-0804">Transcription</keyword>
<dbReference type="GO" id="GO:0043201">
    <property type="term" value="P:response to L-leucine"/>
    <property type="evidence" value="ECO:0007669"/>
    <property type="project" value="TreeGrafter"/>
</dbReference>
<evidence type="ECO:0000256" key="2">
    <source>
        <dbReference type="ARBA" id="ARBA00023125"/>
    </source>
</evidence>
<dbReference type="PANTHER" id="PTHR30154">
    <property type="entry name" value="LEUCINE-RESPONSIVE REGULATORY PROTEIN"/>
    <property type="match status" value="1"/>
</dbReference>
<dbReference type="InterPro" id="IPR036390">
    <property type="entry name" value="WH_DNA-bd_sf"/>
</dbReference>
<dbReference type="InterPro" id="IPR019885">
    <property type="entry name" value="Tscrpt_reg_HTH_AsnC-type_CS"/>
</dbReference>
<dbReference type="PRINTS" id="PR00033">
    <property type="entry name" value="HTHASNC"/>
</dbReference>
<evidence type="ECO:0000313" key="7">
    <source>
        <dbReference type="EMBL" id="TCJ88897.1"/>
    </source>
</evidence>
<dbReference type="RefSeq" id="WP_131904568.1">
    <property type="nucleotide sequence ID" value="NZ_BAAAFU010000008.1"/>
</dbReference>
<dbReference type="SUPFAM" id="SSF46785">
    <property type="entry name" value="Winged helix' DNA-binding domain"/>
    <property type="match status" value="1"/>
</dbReference>
<keyword evidence="3" id="KW-0010">Activator</keyword>
<dbReference type="PROSITE" id="PS50956">
    <property type="entry name" value="HTH_ASNC_2"/>
    <property type="match status" value="1"/>
</dbReference>
<organism evidence="7 8">
    <name type="scientific">Cocleimonas flava</name>
    <dbReference type="NCBI Taxonomy" id="634765"/>
    <lineage>
        <taxon>Bacteria</taxon>
        <taxon>Pseudomonadati</taxon>
        <taxon>Pseudomonadota</taxon>
        <taxon>Gammaproteobacteria</taxon>
        <taxon>Thiotrichales</taxon>
        <taxon>Thiotrichaceae</taxon>
        <taxon>Cocleimonas</taxon>
    </lineage>
</organism>
<dbReference type="PROSITE" id="PS00519">
    <property type="entry name" value="HTH_ASNC_1"/>
    <property type="match status" value="1"/>
</dbReference>
<dbReference type="SUPFAM" id="SSF54909">
    <property type="entry name" value="Dimeric alpha+beta barrel"/>
    <property type="match status" value="1"/>
</dbReference>
<dbReference type="GO" id="GO:0005829">
    <property type="term" value="C:cytosol"/>
    <property type="evidence" value="ECO:0007669"/>
    <property type="project" value="TreeGrafter"/>
</dbReference>
<accession>A0A4R1F3R3</accession>
<dbReference type="GO" id="GO:0006355">
    <property type="term" value="P:regulation of DNA-templated transcription"/>
    <property type="evidence" value="ECO:0007669"/>
    <property type="project" value="UniProtKB-ARBA"/>
</dbReference>
<dbReference type="SMART" id="SM00344">
    <property type="entry name" value="HTH_ASNC"/>
    <property type="match status" value="1"/>
</dbReference>
<dbReference type="Pfam" id="PF13412">
    <property type="entry name" value="HTH_24"/>
    <property type="match status" value="1"/>
</dbReference>
<dbReference type="InterPro" id="IPR000485">
    <property type="entry name" value="AsnC-type_HTH_dom"/>
</dbReference>
<keyword evidence="8" id="KW-1185">Reference proteome</keyword>
<dbReference type="Gene3D" id="1.10.10.10">
    <property type="entry name" value="Winged helix-like DNA-binding domain superfamily/Winged helix DNA-binding domain"/>
    <property type="match status" value="1"/>
</dbReference>
<dbReference type="GO" id="GO:0043565">
    <property type="term" value="F:sequence-specific DNA binding"/>
    <property type="evidence" value="ECO:0007669"/>
    <property type="project" value="InterPro"/>
</dbReference>
<dbReference type="Proteomes" id="UP000294887">
    <property type="component" value="Unassembled WGS sequence"/>
</dbReference>
<keyword evidence="1" id="KW-0805">Transcription regulation</keyword>
<proteinExistence type="predicted"/>
<keyword evidence="2" id="KW-0238">DNA-binding</keyword>
<dbReference type="InterPro" id="IPR011008">
    <property type="entry name" value="Dimeric_a/b-barrel"/>
</dbReference>
<dbReference type="AlphaFoldDB" id="A0A4R1F3R3"/>